<protein>
    <submittedName>
        <fullName evidence="1">Uncharacterized protein</fullName>
    </submittedName>
</protein>
<name>A0AAN6NBZ8_9PEZI</name>
<dbReference type="EMBL" id="MU853788">
    <property type="protein sequence ID" value="KAK3940977.1"/>
    <property type="molecule type" value="Genomic_DNA"/>
</dbReference>
<evidence type="ECO:0000313" key="2">
    <source>
        <dbReference type="Proteomes" id="UP001303473"/>
    </source>
</evidence>
<organism evidence="1 2">
    <name type="scientific">Diplogelasinospora grovesii</name>
    <dbReference type="NCBI Taxonomy" id="303347"/>
    <lineage>
        <taxon>Eukaryota</taxon>
        <taxon>Fungi</taxon>
        <taxon>Dikarya</taxon>
        <taxon>Ascomycota</taxon>
        <taxon>Pezizomycotina</taxon>
        <taxon>Sordariomycetes</taxon>
        <taxon>Sordariomycetidae</taxon>
        <taxon>Sordariales</taxon>
        <taxon>Diplogelasinosporaceae</taxon>
        <taxon>Diplogelasinospora</taxon>
    </lineage>
</organism>
<gene>
    <name evidence="1" type="ORF">QBC46DRAFT_383788</name>
</gene>
<dbReference type="Proteomes" id="UP001303473">
    <property type="component" value="Unassembled WGS sequence"/>
</dbReference>
<sequence length="174" mass="19368">MLRLPQPPPRRREYPVTNLLTTRARAVDERLFLQHDKGPAYIRAAEVFASYIAALPPENTTKEPNRWIIVLDIGEQTTVTVELRQVDPLGNTIVFCSSGPRILNTGELEGCAKSWALAMRGGSVVGDWLERLALTGSTRYRLANQLGESWIVESEEILISSQDSSGGWIVCWSS</sequence>
<keyword evidence="2" id="KW-1185">Reference proteome</keyword>
<reference evidence="2" key="1">
    <citation type="journal article" date="2023" name="Mol. Phylogenet. Evol.">
        <title>Genome-scale phylogeny and comparative genomics of the fungal order Sordariales.</title>
        <authorList>
            <person name="Hensen N."/>
            <person name="Bonometti L."/>
            <person name="Westerberg I."/>
            <person name="Brannstrom I.O."/>
            <person name="Guillou S."/>
            <person name="Cros-Aarteil S."/>
            <person name="Calhoun S."/>
            <person name="Haridas S."/>
            <person name="Kuo A."/>
            <person name="Mondo S."/>
            <person name="Pangilinan J."/>
            <person name="Riley R."/>
            <person name="LaButti K."/>
            <person name="Andreopoulos B."/>
            <person name="Lipzen A."/>
            <person name="Chen C."/>
            <person name="Yan M."/>
            <person name="Daum C."/>
            <person name="Ng V."/>
            <person name="Clum A."/>
            <person name="Steindorff A."/>
            <person name="Ohm R.A."/>
            <person name="Martin F."/>
            <person name="Silar P."/>
            <person name="Natvig D.O."/>
            <person name="Lalanne C."/>
            <person name="Gautier V."/>
            <person name="Ament-Velasquez S.L."/>
            <person name="Kruys A."/>
            <person name="Hutchinson M.I."/>
            <person name="Powell A.J."/>
            <person name="Barry K."/>
            <person name="Miller A.N."/>
            <person name="Grigoriev I.V."/>
            <person name="Debuchy R."/>
            <person name="Gladieux P."/>
            <person name="Hiltunen Thoren M."/>
            <person name="Johannesson H."/>
        </authorList>
    </citation>
    <scope>NUCLEOTIDE SEQUENCE [LARGE SCALE GENOMIC DNA]</scope>
    <source>
        <strain evidence="2">CBS 340.73</strain>
    </source>
</reference>
<proteinExistence type="predicted"/>
<comment type="caution">
    <text evidence="1">The sequence shown here is derived from an EMBL/GenBank/DDBJ whole genome shotgun (WGS) entry which is preliminary data.</text>
</comment>
<accession>A0AAN6NBZ8</accession>
<dbReference type="AlphaFoldDB" id="A0AAN6NBZ8"/>
<evidence type="ECO:0000313" key="1">
    <source>
        <dbReference type="EMBL" id="KAK3940977.1"/>
    </source>
</evidence>